<evidence type="ECO:0000313" key="3">
    <source>
        <dbReference type="Proteomes" id="UP001054252"/>
    </source>
</evidence>
<accession>A0AAV5IAM2</accession>
<gene>
    <name evidence="2" type="ORF">SLEP1_g11217</name>
</gene>
<feature type="region of interest" description="Disordered" evidence="1">
    <location>
        <begin position="29"/>
        <end position="71"/>
    </location>
</feature>
<keyword evidence="3" id="KW-1185">Reference proteome</keyword>
<sequence>MKTFNSNNPERKMLYSADCAMPSSVYLSSSNVSGRSNPISIDQGFPSRNARADTSRLSPSKSTYPPSLASRDDMESCVHSVDIIQEHIQLPKKTQKLQYFGIQSWGFSLLRPEVPALHKFLEQNFSILGRAQRRGQLPVFAPSDPHQNQLSS</sequence>
<protein>
    <submittedName>
        <fullName evidence="2">Uncharacterized protein</fullName>
    </submittedName>
</protein>
<name>A0AAV5IAM2_9ROSI</name>
<evidence type="ECO:0000313" key="2">
    <source>
        <dbReference type="EMBL" id="GKU98183.1"/>
    </source>
</evidence>
<dbReference type="AlphaFoldDB" id="A0AAV5IAM2"/>
<dbReference type="EMBL" id="BPVZ01000012">
    <property type="protein sequence ID" value="GKU98183.1"/>
    <property type="molecule type" value="Genomic_DNA"/>
</dbReference>
<feature type="compositionally biased region" description="Polar residues" evidence="1">
    <location>
        <begin position="55"/>
        <end position="65"/>
    </location>
</feature>
<organism evidence="2 3">
    <name type="scientific">Rubroshorea leprosula</name>
    <dbReference type="NCBI Taxonomy" id="152421"/>
    <lineage>
        <taxon>Eukaryota</taxon>
        <taxon>Viridiplantae</taxon>
        <taxon>Streptophyta</taxon>
        <taxon>Embryophyta</taxon>
        <taxon>Tracheophyta</taxon>
        <taxon>Spermatophyta</taxon>
        <taxon>Magnoliopsida</taxon>
        <taxon>eudicotyledons</taxon>
        <taxon>Gunneridae</taxon>
        <taxon>Pentapetalae</taxon>
        <taxon>rosids</taxon>
        <taxon>malvids</taxon>
        <taxon>Malvales</taxon>
        <taxon>Dipterocarpaceae</taxon>
        <taxon>Rubroshorea</taxon>
    </lineage>
</organism>
<feature type="compositionally biased region" description="Low complexity" evidence="1">
    <location>
        <begin position="29"/>
        <end position="40"/>
    </location>
</feature>
<proteinExistence type="predicted"/>
<comment type="caution">
    <text evidence="2">The sequence shown here is derived from an EMBL/GenBank/DDBJ whole genome shotgun (WGS) entry which is preliminary data.</text>
</comment>
<dbReference type="Proteomes" id="UP001054252">
    <property type="component" value="Unassembled WGS sequence"/>
</dbReference>
<evidence type="ECO:0000256" key="1">
    <source>
        <dbReference type="SAM" id="MobiDB-lite"/>
    </source>
</evidence>
<reference evidence="2 3" key="1">
    <citation type="journal article" date="2021" name="Commun. Biol.">
        <title>The genome of Shorea leprosula (Dipterocarpaceae) highlights the ecological relevance of drought in aseasonal tropical rainforests.</title>
        <authorList>
            <person name="Ng K.K.S."/>
            <person name="Kobayashi M.J."/>
            <person name="Fawcett J.A."/>
            <person name="Hatakeyama M."/>
            <person name="Paape T."/>
            <person name="Ng C.H."/>
            <person name="Ang C.C."/>
            <person name="Tnah L.H."/>
            <person name="Lee C.T."/>
            <person name="Nishiyama T."/>
            <person name="Sese J."/>
            <person name="O'Brien M.J."/>
            <person name="Copetti D."/>
            <person name="Mohd Noor M.I."/>
            <person name="Ong R.C."/>
            <person name="Putra M."/>
            <person name="Sireger I.Z."/>
            <person name="Indrioko S."/>
            <person name="Kosugi Y."/>
            <person name="Izuno A."/>
            <person name="Isagi Y."/>
            <person name="Lee S.L."/>
            <person name="Shimizu K.K."/>
        </authorList>
    </citation>
    <scope>NUCLEOTIDE SEQUENCE [LARGE SCALE GENOMIC DNA]</scope>
    <source>
        <strain evidence="2">214</strain>
    </source>
</reference>